<dbReference type="EMBL" id="CM043028">
    <property type="protein sequence ID" value="KAI4587730.1"/>
    <property type="molecule type" value="Genomic_DNA"/>
</dbReference>
<dbReference type="Proteomes" id="UP001057279">
    <property type="component" value="Linkage Group LG03"/>
</dbReference>
<protein>
    <submittedName>
        <fullName evidence="1">Uncharacterized protein</fullName>
    </submittedName>
</protein>
<organism evidence="1 2">
    <name type="scientific">Ovis ammon polii x Ovis aries</name>
    <dbReference type="NCBI Taxonomy" id="2918886"/>
    <lineage>
        <taxon>Eukaryota</taxon>
        <taxon>Metazoa</taxon>
        <taxon>Chordata</taxon>
        <taxon>Craniata</taxon>
        <taxon>Vertebrata</taxon>
        <taxon>Euteleostomi</taxon>
        <taxon>Mammalia</taxon>
        <taxon>Eutheria</taxon>
        <taxon>Laurasiatheria</taxon>
        <taxon>Artiodactyla</taxon>
        <taxon>Ruminantia</taxon>
        <taxon>Pecora</taxon>
        <taxon>Bovidae</taxon>
        <taxon>Caprinae</taxon>
        <taxon>Ovis</taxon>
    </lineage>
</organism>
<keyword evidence="2" id="KW-1185">Reference proteome</keyword>
<evidence type="ECO:0000313" key="1">
    <source>
        <dbReference type="EMBL" id="KAI4587730.1"/>
    </source>
</evidence>
<accession>A0ACB9VE68</accession>
<evidence type="ECO:0000313" key="2">
    <source>
        <dbReference type="Proteomes" id="UP001057279"/>
    </source>
</evidence>
<proteinExistence type="predicted"/>
<comment type="caution">
    <text evidence="1">The sequence shown here is derived from an EMBL/GenBank/DDBJ whole genome shotgun (WGS) entry which is preliminary data.</text>
</comment>
<reference evidence="1" key="1">
    <citation type="submission" date="2022-03" db="EMBL/GenBank/DDBJ databases">
        <title>Genomic analyses of argali, domestic sheep and their hybrids provide insights into chromosomal evolution, heterosis and genetic basis of agronomic traits.</title>
        <authorList>
            <person name="Li M."/>
        </authorList>
    </citation>
    <scope>NUCLEOTIDE SEQUENCE</scope>
    <source>
        <strain evidence="1">F1 hybrid</strain>
    </source>
</reference>
<name>A0ACB9VE68_9CETA</name>
<sequence length="103" mass="11128">MCPRLPRACGAEDEGCWRPRAVGMLRTERLLLAPEEWRISSAQTPQGAPCQRPPPGASRSWGVLVPSGAQQNWEPCNQAPHPREAAAQLAWPEPSVSSVSCAS</sequence>
<gene>
    <name evidence="1" type="ORF">MJG53_005517</name>
</gene>